<dbReference type="STRING" id="50990.A0A4Y7QNM0"/>
<feature type="compositionally biased region" description="Basic residues" evidence="4">
    <location>
        <begin position="1"/>
        <end position="19"/>
    </location>
</feature>
<evidence type="ECO:0000256" key="3">
    <source>
        <dbReference type="ARBA" id="ARBA00038335"/>
    </source>
</evidence>
<accession>A0A4Y7QNM0</accession>
<evidence type="ECO:0000256" key="4">
    <source>
        <dbReference type="SAM" id="MobiDB-lite"/>
    </source>
</evidence>
<dbReference type="InterPro" id="IPR052414">
    <property type="entry name" value="U3_snoRNA-assoc_WDR"/>
</dbReference>
<dbReference type="InterPro" id="IPR036322">
    <property type="entry name" value="WD40_repeat_dom_sf"/>
</dbReference>
<dbReference type="Pfam" id="PF04003">
    <property type="entry name" value="Utp12"/>
    <property type="match status" value="1"/>
</dbReference>
<feature type="region of interest" description="Disordered" evidence="4">
    <location>
        <begin position="347"/>
        <end position="368"/>
    </location>
</feature>
<comment type="similarity">
    <text evidence="3">Belongs to the UTP5 family.</text>
</comment>
<dbReference type="OrthoDB" id="30195at2759"/>
<dbReference type="GO" id="GO:0000462">
    <property type="term" value="P:maturation of SSU-rRNA from tricistronic rRNA transcript (SSU-rRNA, 5.8S rRNA, LSU-rRNA)"/>
    <property type="evidence" value="ECO:0007669"/>
    <property type="project" value="TreeGrafter"/>
</dbReference>
<evidence type="ECO:0000313" key="7">
    <source>
        <dbReference type="Proteomes" id="UP000294933"/>
    </source>
</evidence>
<keyword evidence="2" id="KW-0539">Nucleus</keyword>
<name>A0A4Y7QNM0_9AGAM</name>
<feature type="compositionally biased region" description="Low complexity" evidence="4">
    <location>
        <begin position="350"/>
        <end position="368"/>
    </location>
</feature>
<dbReference type="GO" id="GO:0032040">
    <property type="term" value="C:small-subunit processome"/>
    <property type="evidence" value="ECO:0007669"/>
    <property type="project" value="UniProtKB-ARBA"/>
</dbReference>
<dbReference type="InterPro" id="IPR001680">
    <property type="entry name" value="WD40_rpt"/>
</dbReference>
<dbReference type="SUPFAM" id="SSF50978">
    <property type="entry name" value="WD40 repeat-like"/>
    <property type="match status" value="1"/>
</dbReference>
<feature type="region of interest" description="Disordered" evidence="4">
    <location>
        <begin position="502"/>
        <end position="533"/>
    </location>
</feature>
<evidence type="ECO:0000256" key="2">
    <source>
        <dbReference type="ARBA" id="ARBA00023242"/>
    </source>
</evidence>
<organism evidence="6 7">
    <name type="scientific">Rickenella mellea</name>
    <dbReference type="NCBI Taxonomy" id="50990"/>
    <lineage>
        <taxon>Eukaryota</taxon>
        <taxon>Fungi</taxon>
        <taxon>Dikarya</taxon>
        <taxon>Basidiomycota</taxon>
        <taxon>Agaricomycotina</taxon>
        <taxon>Agaricomycetes</taxon>
        <taxon>Hymenochaetales</taxon>
        <taxon>Rickenellaceae</taxon>
        <taxon>Rickenella</taxon>
    </lineage>
</organism>
<protein>
    <submittedName>
        <fullName evidence="6">NUC189-domain-containing protein</fullName>
    </submittedName>
</protein>
<comment type="subcellular location">
    <subcellularLocation>
        <location evidence="1">Nucleus</location>
    </subcellularLocation>
</comment>
<sequence>MTSASPKKKFRVKPPKSRPHGTSALSQPSVNDSVDSSVMSAFSPGGDVFAFLSLAMDKHRLRVYNTSTGKCTAEHLIEGARVTSLTWVDFEPTDVPPTSADEAPTKRRKKREMQAQRTRSSVTSSSHVQVVALGLSNGTSQFFSLSHGRVLRTLTHSSCTAAILAIASDISNDGSQIMWTSASDSVIRSWNAAKNEILGSWKNDDRISYSALTVRPGTQADAQTELLVASHGIHLLSTPAHALVNLATPERCKERCSFTGHTSTIKSLIWDGSASPPFRFFSIAEDDRFAYLWNIPSSTSGEGLLAASIPLDSDACQISVGTSSQNQILLALSASGKVTVSPIPGDLSVPQSTKKPTTSKIPSISPQSTIQIPTEKNAAQSKIIAATFVSDDMSRIRLVRSTGGVKLTFHVVKYLDDSGQYIPEVKVDATDGSASQAQDVNGTSAPRNRYSESAHLAVGTGEQMGHDPAVDDAVTGDIDGDLDVDLAELSLGQRLTALSGLPEVQTGARSSGSDREQEQEAAPGRRRRKKEKALVVPANSLTRTLIQALHSSDAGLLETCLAHSDETLIQNTIRRLPPQLAVPLLNACVERLGRGARARTMKGRGGGASSQRGMGLIAWVKAVLAVHSGHLMTMPDLVARLAGLHGTLTTRLTLQERLMSLSGRLDLVLSQSHMRSSAAPAPLTFQKKGKAVQRTAESKEPQLYIEGESSNEEEKMDAEVEVDEGEDNGSVEDIELGGDSQEEDGTEDENEDEDSDADSGEEVSSGDDDGDYSDKQVNGFIDGEAEEDYGEDESDEDSE</sequence>
<dbReference type="InterPro" id="IPR007148">
    <property type="entry name" value="SSU_processome_Utp12"/>
</dbReference>
<reference evidence="6 7" key="1">
    <citation type="submission" date="2018-06" db="EMBL/GenBank/DDBJ databases">
        <title>A transcriptomic atlas of mushroom development highlights an independent origin of complex multicellularity.</title>
        <authorList>
            <consortium name="DOE Joint Genome Institute"/>
            <person name="Krizsan K."/>
            <person name="Almasi E."/>
            <person name="Merenyi Z."/>
            <person name="Sahu N."/>
            <person name="Viragh M."/>
            <person name="Koszo T."/>
            <person name="Mondo S."/>
            <person name="Kiss B."/>
            <person name="Balint B."/>
            <person name="Kues U."/>
            <person name="Barry K."/>
            <person name="Hegedus J.C."/>
            <person name="Henrissat B."/>
            <person name="Johnson J."/>
            <person name="Lipzen A."/>
            <person name="Ohm R."/>
            <person name="Nagy I."/>
            <person name="Pangilinan J."/>
            <person name="Yan J."/>
            <person name="Xiong Y."/>
            <person name="Grigoriev I.V."/>
            <person name="Hibbett D.S."/>
            <person name="Nagy L.G."/>
        </authorList>
    </citation>
    <scope>NUCLEOTIDE SEQUENCE [LARGE SCALE GENOMIC DNA]</scope>
    <source>
        <strain evidence="6 7">SZMC22713</strain>
    </source>
</reference>
<dbReference type="VEuPathDB" id="FungiDB:BD410DRAFT_834871"/>
<feature type="compositionally biased region" description="Acidic residues" evidence="4">
    <location>
        <begin position="709"/>
        <end position="771"/>
    </location>
</feature>
<dbReference type="SMART" id="SM00320">
    <property type="entry name" value="WD40"/>
    <property type="match status" value="2"/>
</dbReference>
<dbReference type="PANTHER" id="PTHR44267">
    <property type="entry name" value="WD REPEAT-CONTAINING PROTEIN 43"/>
    <property type="match status" value="1"/>
</dbReference>
<dbReference type="InterPro" id="IPR015943">
    <property type="entry name" value="WD40/YVTN_repeat-like_dom_sf"/>
</dbReference>
<gene>
    <name evidence="6" type="ORF">BD410DRAFT_834871</name>
</gene>
<feature type="compositionally biased region" description="Acidic residues" evidence="4">
    <location>
        <begin position="783"/>
        <end position="799"/>
    </location>
</feature>
<dbReference type="AlphaFoldDB" id="A0A4Y7QNM0"/>
<dbReference type="EMBL" id="ML170157">
    <property type="protein sequence ID" value="TDL28851.1"/>
    <property type="molecule type" value="Genomic_DNA"/>
</dbReference>
<feature type="region of interest" description="Disordered" evidence="4">
    <location>
        <begin position="93"/>
        <end position="121"/>
    </location>
</feature>
<feature type="region of interest" description="Disordered" evidence="4">
    <location>
        <begin position="676"/>
        <end position="799"/>
    </location>
</feature>
<feature type="region of interest" description="Disordered" evidence="4">
    <location>
        <begin position="1"/>
        <end position="35"/>
    </location>
</feature>
<dbReference type="Proteomes" id="UP000294933">
    <property type="component" value="Unassembled WGS sequence"/>
</dbReference>
<evidence type="ECO:0000313" key="6">
    <source>
        <dbReference type="EMBL" id="TDL28851.1"/>
    </source>
</evidence>
<evidence type="ECO:0000259" key="5">
    <source>
        <dbReference type="Pfam" id="PF04003"/>
    </source>
</evidence>
<keyword evidence="7" id="KW-1185">Reference proteome</keyword>
<dbReference type="PANTHER" id="PTHR44267:SF1">
    <property type="entry name" value="WD REPEAT-CONTAINING PROTEIN 43"/>
    <property type="match status" value="1"/>
</dbReference>
<dbReference type="Gene3D" id="2.130.10.10">
    <property type="entry name" value="YVTN repeat-like/Quinoprotein amine dehydrogenase"/>
    <property type="match status" value="1"/>
</dbReference>
<evidence type="ECO:0000256" key="1">
    <source>
        <dbReference type="ARBA" id="ARBA00004123"/>
    </source>
</evidence>
<feature type="domain" description="Small-subunit processome Utp12" evidence="5">
    <location>
        <begin position="553"/>
        <end position="669"/>
    </location>
</feature>
<proteinExistence type="inferred from homology"/>
<feature type="compositionally biased region" description="Low complexity" evidence="4">
    <location>
        <begin position="26"/>
        <end position="35"/>
    </location>
</feature>